<dbReference type="Proteomes" id="UP000235145">
    <property type="component" value="Unassembled WGS sequence"/>
</dbReference>
<accession>A0A9R1XKB9</accession>
<reference evidence="1 2" key="1">
    <citation type="journal article" date="2017" name="Nat. Commun.">
        <title>Genome assembly with in vitro proximity ligation data and whole-genome triplication in lettuce.</title>
        <authorList>
            <person name="Reyes-Chin-Wo S."/>
            <person name="Wang Z."/>
            <person name="Yang X."/>
            <person name="Kozik A."/>
            <person name="Arikit S."/>
            <person name="Song C."/>
            <person name="Xia L."/>
            <person name="Froenicke L."/>
            <person name="Lavelle D.O."/>
            <person name="Truco M.J."/>
            <person name="Xia R."/>
            <person name="Zhu S."/>
            <person name="Xu C."/>
            <person name="Xu H."/>
            <person name="Xu X."/>
            <person name="Cox K."/>
            <person name="Korf I."/>
            <person name="Meyers B.C."/>
            <person name="Michelmore R.W."/>
        </authorList>
    </citation>
    <scope>NUCLEOTIDE SEQUENCE [LARGE SCALE GENOMIC DNA]</scope>
    <source>
        <strain evidence="2">cv. Salinas</strain>
        <tissue evidence="1">Seedlings</tissue>
    </source>
</reference>
<sequence>MLGYTGTLLFKNGKLSDVLGELQGLVKGYEGNQGDGAEGGNGGNGEKDGLVTLHYPMLTKTNYGTWAIKMRVYMLAQGIWDAVEPRTSNTLVESKKDNMALTAIYQGIPEDLLMVLAEKKTAKEAWDALKTMYVGADRVKVARIQTLKAKFKALCMTETKSVDDFTTKVTNTVSTLCTLGDKVDESQVVKKLLRAVSYKFVQIASTLEQFGDLDDMSVEEVIERLKAYEEQMKSRGENDEWKLLITHKEWSETNKKK</sequence>
<organism evidence="1 2">
    <name type="scientific">Lactuca sativa</name>
    <name type="common">Garden lettuce</name>
    <dbReference type="NCBI Taxonomy" id="4236"/>
    <lineage>
        <taxon>Eukaryota</taxon>
        <taxon>Viridiplantae</taxon>
        <taxon>Streptophyta</taxon>
        <taxon>Embryophyta</taxon>
        <taxon>Tracheophyta</taxon>
        <taxon>Spermatophyta</taxon>
        <taxon>Magnoliopsida</taxon>
        <taxon>eudicotyledons</taxon>
        <taxon>Gunneridae</taxon>
        <taxon>Pentapetalae</taxon>
        <taxon>asterids</taxon>
        <taxon>campanulids</taxon>
        <taxon>Asterales</taxon>
        <taxon>Asteraceae</taxon>
        <taxon>Cichorioideae</taxon>
        <taxon>Cichorieae</taxon>
        <taxon>Lactucinae</taxon>
        <taxon>Lactuca</taxon>
    </lineage>
</organism>
<protein>
    <recommendedName>
        <fullName evidence="3">DUF4219 domain-containing protein</fullName>
    </recommendedName>
</protein>
<gene>
    <name evidence="1" type="ORF">LSAT_V11C400185190</name>
</gene>
<name>A0A9R1XKB9_LACSA</name>
<dbReference type="AlphaFoldDB" id="A0A9R1XKB9"/>
<keyword evidence="2" id="KW-1185">Reference proteome</keyword>
<evidence type="ECO:0000313" key="2">
    <source>
        <dbReference type="Proteomes" id="UP000235145"/>
    </source>
</evidence>
<evidence type="ECO:0008006" key="3">
    <source>
        <dbReference type="Google" id="ProtNLM"/>
    </source>
</evidence>
<dbReference type="PANTHER" id="PTHR35317:SF38">
    <property type="entry name" value="RNA-DIRECTED DNA POLYMERASE"/>
    <property type="match status" value="1"/>
</dbReference>
<dbReference type="Pfam" id="PF14223">
    <property type="entry name" value="Retrotran_gag_2"/>
    <property type="match status" value="1"/>
</dbReference>
<comment type="caution">
    <text evidence="1">The sequence shown here is derived from an EMBL/GenBank/DDBJ whole genome shotgun (WGS) entry which is preliminary data.</text>
</comment>
<dbReference type="PANTHER" id="PTHR35317">
    <property type="entry name" value="OS04G0629600 PROTEIN"/>
    <property type="match status" value="1"/>
</dbReference>
<proteinExistence type="predicted"/>
<evidence type="ECO:0000313" key="1">
    <source>
        <dbReference type="EMBL" id="KAJ0210782.1"/>
    </source>
</evidence>
<dbReference type="EMBL" id="NBSK02000004">
    <property type="protein sequence ID" value="KAJ0210782.1"/>
    <property type="molecule type" value="Genomic_DNA"/>
</dbReference>